<accession>A0A964WTV4</accession>
<evidence type="ECO:0000256" key="1">
    <source>
        <dbReference type="ARBA" id="ARBA00000274"/>
    </source>
</evidence>
<dbReference type="InterPro" id="IPR005269">
    <property type="entry name" value="LOG"/>
</dbReference>
<proteinExistence type="inferred from homology"/>
<organism evidence="4 5">
    <name type="scientific">Propylenella binzhouense</name>
    <dbReference type="NCBI Taxonomy" id="2555902"/>
    <lineage>
        <taxon>Bacteria</taxon>
        <taxon>Pseudomonadati</taxon>
        <taxon>Pseudomonadota</taxon>
        <taxon>Alphaproteobacteria</taxon>
        <taxon>Hyphomicrobiales</taxon>
        <taxon>Propylenellaceae</taxon>
        <taxon>Propylenella</taxon>
    </lineage>
</organism>
<evidence type="ECO:0000256" key="3">
    <source>
        <dbReference type="RuleBase" id="RU363015"/>
    </source>
</evidence>
<comment type="catalytic activity">
    <reaction evidence="1">
        <text>AMP + H2O = D-ribose 5-phosphate + adenine</text>
        <dbReference type="Rhea" id="RHEA:20129"/>
        <dbReference type="ChEBI" id="CHEBI:15377"/>
        <dbReference type="ChEBI" id="CHEBI:16708"/>
        <dbReference type="ChEBI" id="CHEBI:78346"/>
        <dbReference type="ChEBI" id="CHEBI:456215"/>
        <dbReference type="EC" id="3.2.2.4"/>
    </reaction>
</comment>
<dbReference type="Gene3D" id="3.40.50.450">
    <property type="match status" value="1"/>
</dbReference>
<reference evidence="4" key="1">
    <citation type="submission" date="2019-03" db="EMBL/GenBank/DDBJ databases">
        <title>Afifella sp. nov., isolated from activated sludge.</title>
        <authorList>
            <person name="Li Q."/>
            <person name="Liu Y."/>
        </authorList>
    </citation>
    <scope>NUCLEOTIDE SEQUENCE</scope>
    <source>
        <strain evidence="4">L72</strain>
    </source>
</reference>
<name>A0A964WTV4_9HYPH</name>
<dbReference type="PANTHER" id="PTHR31223">
    <property type="entry name" value="LOG FAMILY PROTEIN YJL055W"/>
    <property type="match status" value="1"/>
</dbReference>
<dbReference type="GO" id="GO:0008714">
    <property type="term" value="F:AMP nucleosidase activity"/>
    <property type="evidence" value="ECO:0007669"/>
    <property type="project" value="UniProtKB-EC"/>
</dbReference>
<dbReference type="PANTHER" id="PTHR31223:SF70">
    <property type="entry name" value="LOG FAMILY PROTEIN YJL055W"/>
    <property type="match status" value="1"/>
</dbReference>
<evidence type="ECO:0000313" key="5">
    <source>
        <dbReference type="Proteomes" id="UP000773614"/>
    </source>
</evidence>
<dbReference type="AlphaFoldDB" id="A0A964WTV4"/>
<evidence type="ECO:0000313" key="4">
    <source>
        <dbReference type="EMBL" id="MYZ48394.1"/>
    </source>
</evidence>
<dbReference type="EMBL" id="SPKJ01000036">
    <property type="protein sequence ID" value="MYZ48394.1"/>
    <property type="molecule type" value="Genomic_DNA"/>
</dbReference>
<dbReference type="GO" id="GO:0005829">
    <property type="term" value="C:cytosol"/>
    <property type="evidence" value="ECO:0007669"/>
    <property type="project" value="TreeGrafter"/>
</dbReference>
<dbReference type="InterPro" id="IPR031100">
    <property type="entry name" value="LOG_fam"/>
</dbReference>
<dbReference type="Proteomes" id="UP000773614">
    <property type="component" value="Unassembled WGS sequence"/>
</dbReference>
<evidence type="ECO:0000256" key="2">
    <source>
        <dbReference type="ARBA" id="ARBA00006763"/>
    </source>
</evidence>
<dbReference type="NCBIfam" id="TIGR00730">
    <property type="entry name" value="Rossman fold protein, TIGR00730 family"/>
    <property type="match status" value="1"/>
</dbReference>
<dbReference type="RefSeq" id="WP_161140743.1">
    <property type="nucleotide sequence ID" value="NZ_SPKJ01000036.1"/>
</dbReference>
<keyword evidence="3" id="KW-0203">Cytokinin biosynthesis</keyword>
<dbReference type="EC" id="3.2.2.n1" evidence="3"/>
<dbReference type="SUPFAM" id="SSF102405">
    <property type="entry name" value="MCP/YpsA-like"/>
    <property type="match status" value="1"/>
</dbReference>
<dbReference type="GO" id="GO:0009691">
    <property type="term" value="P:cytokinin biosynthetic process"/>
    <property type="evidence" value="ECO:0007669"/>
    <property type="project" value="UniProtKB-UniRule"/>
</dbReference>
<dbReference type="OrthoDB" id="9801098at2"/>
<comment type="similarity">
    <text evidence="2 3">Belongs to the LOG family.</text>
</comment>
<keyword evidence="3" id="KW-0378">Hydrolase</keyword>
<gene>
    <name evidence="4" type="ORF">E4O86_11815</name>
</gene>
<dbReference type="Pfam" id="PF03641">
    <property type="entry name" value="Lysine_decarbox"/>
    <property type="match status" value="1"/>
</dbReference>
<sequence>MRSVCVFCGSNFGAGEAYSEAARGMGRVLAARGLRLVYGGAKAGLMGVLADSALAAGGEVVGIIPAALVEREIAHPGLTELRTVASMHERKAAMSDLADAFVALPGGAGTLEELFEVWTWGQLGYHQKPVGLLNAAGFFDRLLAFFDHQAAERFMRPAHRDMLVVESDPDALLDRFARYQAPNVPKWIERDER</sequence>
<keyword evidence="5" id="KW-1185">Reference proteome</keyword>
<protein>
    <recommendedName>
        <fullName evidence="3">Cytokinin riboside 5'-monophosphate phosphoribohydrolase</fullName>
        <ecNumber evidence="3">3.2.2.n1</ecNumber>
    </recommendedName>
</protein>
<comment type="caution">
    <text evidence="4">The sequence shown here is derived from an EMBL/GenBank/DDBJ whole genome shotgun (WGS) entry which is preliminary data.</text>
</comment>